<proteinExistence type="predicted"/>
<protein>
    <recommendedName>
        <fullName evidence="3">YD repeat-containing protein</fullName>
    </recommendedName>
</protein>
<dbReference type="STRING" id="692418.SAMN04488029_0322"/>
<evidence type="ECO:0000313" key="2">
    <source>
        <dbReference type="Proteomes" id="UP000192472"/>
    </source>
</evidence>
<reference evidence="1 2" key="1">
    <citation type="submission" date="2017-04" db="EMBL/GenBank/DDBJ databases">
        <authorList>
            <person name="Afonso C.L."/>
            <person name="Miller P.J."/>
            <person name="Scott M.A."/>
            <person name="Spackman E."/>
            <person name="Goraichik I."/>
            <person name="Dimitrov K.M."/>
            <person name="Suarez D.L."/>
            <person name="Swayne D.E."/>
        </authorList>
    </citation>
    <scope>NUCLEOTIDE SEQUENCE [LARGE SCALE GENOMIC DNA]</scope>
    <source>
        <strain evidence="1 2">DSM 26133</strain>
    </source>
</reference>
<gene>
    <name evidence="1" type="ORF">SAMN04488029_0322</name>
</gene>
<evidence type="ECO:0008006" key="3">
    <source>
        <dbReference type="Google" id="ProtNLM"/>
    </source>
</evidence>
<dbReference type="OrthoDB" id="9814627at2"/>
<dbReference type="AlphaFoldDB" id="A0A1W2G624"/>
<evidence type="ECO:0000313" key="1">
    <source>
        <dbReference type="EMBL" id="SMD31984.1"/>
    </source>
</evidence>
<dbReference type="EMBL" id="FWYF01000001">
    <property type="protein sequence ID" value="SMD31984.1"/>
    <property type="molecule type" value="Genomic_DNA"/>
</dbReference>
<sequence>MIKALFSPASILRKAVFLFTFVTPYLAQAQLRIDKVTPPSFEASALIKYCDHPVGSKYGIPKIKYPIKTLVNKDLYIPISLTYHSIGIKVEEEATWVGLGWRLNAGGVITRIIRGENDFSVTEETDTQKALGYPFEHIKPCFDDCEENENDEFHQKVCAGEIDSDPDIFFFDIMGMKGKFLMTPDHDPNKAYIEINMIQPRKIQVRFYVKDNYWTATDSRGFSYTFKAREITNSFDNYYDYKLDSHKLHFLEHFNQATTSWYLTEVKSPQGATAQFQYDITESGSSPFASNSTSHKMNINDGDIWDLHYSSYCFPPGIENVQIVSENQHRDVYLKSITNGDYTVAFNKSEQEFQNELKVKKSELAGGKYLTEIPEGYARQQLDEVIVSKSGDVISTSRFFYSYFNEDLFGNDAFLYKRLKLDSLNTQNRTQSKGYKFSYEEDAMLPSKESHARDLWGYYNGEEDLYNITPSDFYNYSQPEKLLQEEGKSKHYSLEYLQAGILKKVDYGNSRTIEFAYDHQEFEEIDDEISSHFSENMKDSNFKEHLNPYLFGGLRIKEIIDTYPTEQIYKDFSYKIEGKETGKLIISHYSHDHNGYGHKTSGNHGVKYSKVRIKTGKLFRGKKF</sequence>
<accession>A0A1W2G624</accession>
<keyword evidence="2" id="KW-1185">Reference proteome</keyword>
<organism evidence="1 2">
    <name type="scientific">Reichenbachiella faecimaris</name>
    <dbReference type="NCBI Taxonomy" id="692418"/>
    <lineage>
        <taxon>Bacteria</taxon>
        <taxon>Pseudomonadati</taxon>
        <taxon>Bacteroidota</taxon>
        <taxon>Cytophagia</taxon>
        <taxon>Cytophagales</taxon>
        <taxon>Reichenbachiellaceae</taxon>
        <taxon>Reichenbachiella</taxon>
    </lineage>
</organism>
<name>A0A1W2G624_REIFA</name>
<dbReference type="Proteomes" id="UP000192472">
    <property type="component" value="Unassembled WGS sequence"/>
</dbReference>
<dbReference type="RefSeq" id="WP_084370670.1">
    <property type="nucleotide sequence ID" value="NZ_FWYF01000001.1"/>
</dbReference>